<keyword evidence="3" id="KW-1185">Reference proteome</keyword>
<dbReference type="InterPro" id="IPR003660">
    <property type="entry name" value="HAMP_dom"/>
</dbReference>
<dbReference type="RefSeq" id="WP_009869967.1">
    <property type="nucleotide sequence ID" value="NZ_JXSL01000031.1"/>
</dbReference>
<protein>
    <recommendedName>
        <fullName evidence="1">HAMP domain-containing protein</fullName>
    </recommendedName>
</protein>
<dbReference type="AlphaFoldDB" id="A0A0C2UW27"/>
<evidence type="ECO:0000259" key="1">
    <source>
        <dbReference type="PROSITE" id="PS50885"/>
    </source>
</evidence>
<evidence type="ECO:0000313" key="2">
    <source>
        <dbReference type="EMBL" id="KIL97016.1"/>
    </source>
</evidence>
<dbReference type="GO" id="GO:0016020">
    <property type="term" value="C:membrane"/>
    <property type="evidence" value="ECO:0007669"/>
    <property type="project" value="InterPro"/>
</dbReference>
<organism evidence="2 3">
    <name type="scientific">Paramagnetospirillum magnetotacticum MS-1</name>
    <dbReference type="NCBI Taxonomy" id="272627"/>
    <lineage>
        <taxon>Bacteria</taxon>
        <taxon>Pseudomonadati</taxon>
        <taxon>Pseudomonadota</taxon>
        <taxon>Alphaproteobacteria</taxon>
        <taxon>Rhodospirillales</taxon>
        <taxon>Magnetospirillaceae</taxon>
        <taxon>Paramagnetospirillum</taxon>
    </lineage>
</organism>
<dbReference type="PROSITE" id="PS50885">
    <property type="entry name" value="HAMP"/>
    <property type="match status" value="1"/>
</dbReference>
<sequence length="78" mass="8729">MEQRQGQSLQRTEEAMRRLGAAIDRLESASARVGAGDLLLAGELRGARDDYARLEETTRVVSARLDSTIDRLRDLLEE</sequence>
<dbReference type="GO" id="GO:0007165">
    <property type="term" value="P:signal transduction"/>
    <property type="evidence" value="ECO:0007669"/>
    <property type="project" value="InterPro"/>
</dbReference>
<dbReference type="EMBL" id="JXSL01000031">
    <property type="protein sequence ID" value="KIL97016.1"/>
    <property type="molecule type" value="Genomic_DNA"/>
</dbReference>
<reference evidence="2 3" key="1">
    <citation type="submission" date="2015-01" db="EMBL/GenBank/DDBJ databases">
        <title>Genome Sequence of Magnetospirillum magnetotacticum Strain MS-1.</title>
        <authorList>
            <person name="Marinov G.K."/>
            <person name="Smalley M.D."/>
            <person name="DeSalvo G."/>
        </authorList>
    </citation>
    <scope>NUCLEOTIDE SEQUENCE [LARGE SCALE GENOMIC DNA]</scope>
    <source>
        <strain evidence="2 3">MS-1</strain>
    </source>
</reference>
<accession>A0A0C2UW27</accession>
<comment type="caution">
    <text evidence="2">The sequence shown here is derived from an EMBL/GenBank/DDBJ whole genome shotgun (WGS) entry which is preliminary data.</text>
</comment>
<dbReference type="Proteomes" id="UP000031971">
    <property type="component" value="Unassembled WGS sequence"/>
</dbReference>
<proteinExistence type="predicted"/>
<evidence type="ECO:0000313" key="3">
    <source>
        <dbReference type="Proteomes" id="UP000031971"/>
    </source>
</evidence>
<name>A0A0C2UW27_PARME</name>
<feature type="domain" description="HAMP" evidence="1">
    <location>
        <begin position="17"/>
        <end position="70"/>
    </location>
</feature>
<dbReference type="STRING" id="272627.CCC_01809"/>
<gene>
    <name evidence="2" type="ORF">CCC_01809</name>
</gene>